<evidence type="ECO:0000313" key="1">
    <source>
        <dbReference type="EMBL" id="TDB52852.1"/>
    </source>
</evidence>
<organism evidence="1 2">
    <name type="scientific">Photorhabdus luminescens subsp. mexicana</name>
    <dbReference type="NCBI Taxonomy" id="2100167"/>
    <lineage>
        <taxon>Bacteria</taxon>
        <taxon>Pseudomonadati</taxon>
        <taxon>Pseudomonadota</taxon>
        <taxon>Gammaproteobacteria</taxon>
        <taxon>Enterobacterales</taxon>
        <taxon>Morganellaceae</taxon>
        <taxon>Photorhabdus</taxon>
    </lineage>
</organism>
<accession>A0A4R4JGV6</accession>
<protein>
    <submittedName>
        <fullName evidence="1">Uncharacterized protein</fullName>
    </submittedName>
</protein>
<dbReference type="RefSeq" id="WP_088373024.1">
    <property type="nucleotide sequence ID" value="NZ_CAWOLF010000007.1"/>
</dbReference>
<dbReference type="EMBL" id="PUJX01000007">
    <property type="protein sequence ID" value="TDB52852.1"/>
    <property type="molecule type" value="Genomic_DNA"/>
</dbReference>
<dbReference type="Proteomes" id="UP000295550">
    <property type="component" value="Unassembled WGS sequence"/>
</dbReference>
<reference evidence="1 2" key="1">
    <citation type="journal article" date="2019" name="Int. J. Syst. Evol. Microbiol.">
        <title>Photorhabdus khanii subsp. guanajuatensis subsp. nov., isolated from Heterorhabditis atacamensis, and Photorhabdus luminescens subsp. mexicana subsp. nov., isolated from Heterorhabditis mexicana entomopathogenic nematodes.</title>
        <authorList>
            <person name="Machado R.A.R."/>
            <person name="Bruno P."/>
            <person name="Arce C.C.M."/>
            <person name="Liechti N."/>
            <person name="Kohler A."/>
            <person name="Bernal J."/>
            <person name="Bruggmann R."/>
            <person name="Turlings T.C.J."/>
        </authorList>
    </citation>
    <scope>NUCLEOTIDE SEQUENCE [LARGE SCALE GENOMIC DNA]</scope>
    <source>
        <strain evidence="1 2">MEX47-22</strain>
    </source>
</reference>
<comment type="caution">
    <text evidence="1">The sequence shown here is derived from an EMBL/GenBank/DDBJ whole genome shotgun (WGS) entry which is preliminary data.</text>
</comment>
<evidence type="ECO:0000313" key="2">
    <source>
        <dbReference type="Proteomes" id="UP000295550"/>
    </source>
</evidence>
<gene>
    <name evidence="1" type="ORF">C5468_07830</name>
</gene>
<proteinExistence type="predicted"/>
<dbReference type="AlphaFoldDB" id="A0A4R4JGV6"/>
<name>A0A4R4JGV6_PHOLU</name>
<sequence>MASVTTIKTIENITGDTMVIINGEDSNIGTVIERNRYWHGSLRVPWIGDQSESWKALRIFVLGGYRDIIWVFQDYYRPPGENAIKYCVGEFSYKNAQEIQGNNRGGGDKIFRLSAIHGQVIHSIKLEMI</sequence>